<evidence type="ECO:0000256" key="1">
    <source>
        <dbReference type="SAM" id="SignalP"/>
    </source>
</evidence>
<dbReference type="GeneID" id="110249625"/>
<name>A0A913XRC9_EXADI</name>
<dbReference type="KEGG" id="epa:110246968"/>
<dbReference type="EnsemblMetazoa" id="XM_021053352.2">
    <property type="protein sequence ID" value="XP_020909011.1"/>
    <property type="gene ID" value="LOC110246968"/>
</dbReference>
<dbReference type="EnsemblMetazoa" id="XM_021056203.2">
    <property type="protein sequence ID" value="XP_020911862.1"/>
    <property type="gene ID" value="LOC110249625"/>
</dbReference>
<feature type="signal peptide" evidence="1">
    <location>
        <begin position="1"/>
        <end position="18"/>
    </location>
</feature>
<reference evidence="2" key="1">
    <citation type="submission" date="2022-11" db="UniProtKB">
        <authorList>
            <consortium name="EnsemblMetazoa"/>
        </authorList>
    </citation>
    <scope>IDENTIFICATION</scope>
</reference>
<protein>
    <submittedName>
        <fullName evidence="2">Uncharacterized protein</fullName>
    </submittedName>
</protein>
<dbReference type="RefSeq" id="XP_020911862.1">
    <property type="nucleotide sequence ID" value="XM_021056203.2"/>
</dbReference>
<organism evidence="2 3">
    <name type="scientific">Exaiptasia diaphana</name>
    <name type="common">Tropical sea anemone</name>
    <name type="synonym">Aiptasia pulchella</name>
    <dbReference type="NCBI Taxonomy" id="2652724"/>
    <lineage>
        <taxon>Eukaryota</taxon>
        <taxon>Metazoa</taxon>
        <taxon>Cnidaria</taxon>
        <taxon>Anthozoa</taxon>
        <taxon>Hexacorallia</taxon>
        <taxon>Actiniaria</taxon>
        <taxon>Aiptasiidae</taxon>
        <taxon>Exaiptasia</taxon>
    </lineage>
</organism>
<accession>A0A913XRC9</accession>
<evidence type="ECO:0000313" key="3">
    <source>
        <dbReference type="Proteomes" id="UP000887567"/>
    </source>
</evidence>
<proteinExistence type="predicted"/>
<feature type="chain" id="PRO_5038275471" evidence="1">
    <location>
        <begin position="19"/>
        <end position="201"/>
    </location>
</feature>
<dbReference type="OrthoDB" id="5983599at2759"/>
<dbReference type="KEGG" id="epa:110249625"/>
<sequence length="201" mass="23448">MKVFVLFSLLLVIPASQGKKAELDLSKSCIEEYKKVLLNYNDEKGTCTRLQIFIDCLSKRPELSGQMLDAMRYFFTQQAIFVEKLKFCPEIEYKDIKQITDKTDFAKQHLYLDRIKYDDSDQCAVEVHKTCVRHYVHLFSKEKKICDDVTAWINCYRTESTNTGCKADIILHFSKMLEVVGGLVIREIRRYAGTECLKMEL</sequence>
<dbReference type="AlphaFoldDB" id="A0A913XRC9"/>
<dbReference type="GeneID" id="110246968"/>
<evidence type="ECO:0000313" key="2">
    <source>
        <dbReference type="EnsemblMetazoa" id="XP_020909011.1"/>
    </source>
</evidence>
<keyword evidence="3" id="KW-1185">Reference proteome</keyword>
<dbReference type="Proteomes" id="UP000887567">
    <property type="component" value="Unplaced"/>
</dbReference>
<dbReference type="RefSeq" id="XP_020909011.1">
    <property type="nucleotide sequence ID" value="XM_021053352.2"/>
</dbReference>
<dbReference type="OMA" id="IMTASRK"/>
<keyword evidence="1" id="KW-0732">Signal</keyword>